<evidence type="ECO:0000313" key="2">
    <source>
        <dbReference type="Proteomes" id="UP000321662"/>
    </source>
</evidence>
<dbReference type="Gene3D" id="3.30.2310.20">
    <property type="entry name" value="RelE-like"/>
    <property type="match status" value="1"/>
</dbReference>
<reference evidence="1 2" key="1">
    <citation type="submission" date="2019-07" db="EMBL/GenBank/DDBJ databases">
        <title>Whole genome shotgun sequence of Alkalibacterium kapii NBRC 103247.</title>
        <authorList>
            <person name="Hosoyama A."/>
            <person name="Uohara A."/>
            <person name="Ohji S."/>
            <person name="Ichikawa N."/>
        </authorList>
    </citation>
    <scope>NUCLEOTIDE SEQUENCE [LARGE SCALE GENOMIC DNA]</scope>
    <source>
        <strain evidence="1 2">NBRC 103247</strain>
    </source>
</reference>
<dbReference type="OrthoDB" id="2167761at2"/>
<dbReference type="RefSeq" id="WP_146924077.1">
    <property type="nucleotide sequence ID" value="NZ_BJUY01000008.1"/>
</dbReference>
<dbReference type="SUPFAM" id="SSF143011">
    <property type="entry name" value="RelE-like"/>
    <property type="match status" value="1"/>
</dbReference>
<dbReference type="AlphaFoldDB" id="A0A511AVT8"/>
<name>A0A511AVT8_9LACT</name>
<keyword evidence="2" id="KW-1185">Reference proteome</keyword>
<dbReference type="Proteomes" id="UP000321662">
    <property type="component" value="Unassembled WGS sequence"/>
</dbReference>
<protein>
    <recommendedName>
        <fullName evidence="3">Addiction module toxin RelE</fullName>
    </recommendedName>
</protein>
<accession>A0A511AVT8</accession>
<evidence type="ECO:0000313" key="1">
    <source>
        <dbReference type="EMBL" id="GEK91241.1"/>
    </source>
</evidence>
<proteinExistence type="predicted"/>
<organism evidence="1 2">
    <name type="scientific">Alkalibacterium kapii</name>
    <dbReference type="NCBI Taxonomy" id="426704"/>
    <lineage>
        <taxon>Bacteria</taxon>
        <taxon>Bacillati</taxon>
        <taxon>Bacillota</taxon>
        <taxon>Bacilli</taxon>
        <taxon>Lactobacillales</taxon>
        <taxon>Carnobacteriaceae</taxon>
        <taxon>Alkalibacterium</taxon>
    </lineage>
</organism>
<evidence type="ECO:0008006" key="3">
    <source>
        <dbReference type="Google" id="ProtNLM"/>
    </source>
</evidence>
<dbReference type="InterPro" id="IPR035093">
    <property type="entry name" value="RelE/ParE_toxin_dom_sf"/>
</dbReference>
<sequence length="100" mass="11616">MTYHIKLNKLSKEDYNKLDGSQKKLIDKSLKKLELQGMQAGEWLHGSLSDCKKIKHTRAGLRVVFKESENSIEIIDIITIGKRSNKEVYKITEKRLKNDK</sequence>
<dbReference type="EMBL" id="BJUY01000008">
    <property type="protein sequence ID" value="GEK91241.1"/>
    <property type="molecule type" value="Genomic_DNA"/>
</dbReference>
<gene>
    <name evidence="1" type="ORF">AKA01nite_08630</name>
</gene>
<comment type="caution">
    <text evidence="1">The sequence shown here is derived from an EMBL/GenBank/DDBJ whole genome shotgun (WGS) entry which is preliminary data.</text>
</comment>